<evidence type="ECO:0000256" key="3">
    <source>
        <dbReference type="SAM" id="SignalP"/>
    </source>
</evidence>
<evidence type="ECO:0000259" key="4">
    <source>
        <dbReference type="PROSITE" id="PS50097"/>
    </source>
</evidence>
<reference evidence="5" key="1">
    <citation type="submission" date="2023-07" db="EMBL/GenBank/DDBJ databases">
        <authorList>
            <person name="Stuckert A."/>
        </authorList>
    </citation>
    <scope>NUCLEOTIDE SEQUENCE</scope>
</reference>
<protein>
    <recommendedName>
        <fullName evidence="4">BTB domain-containing protein</fullName>
    </recommendedName>
</protein>
<dbReference type="InterPro" id="IPR006652">
    <property type="entry name" value="Kelch_1"/>
</dbReference>
<accession>A0ABN9LYF2</accession>
<keyword evidence="3" id="KW-0732">Signal</keyword>
<dbReference type="Pfam" id="PF07707">
    <property type="entry name" value="BACK"/>
    <property type="match status" value="1"/>
</dbReference>
<proteinExistence type="predicted"/>
<dbReference type="PANTHER" id="PTHR24412:SF187">
    <property type="entry name" value="KELCH-LIKE PROTEIN 35"/>
    <property type="match status" value="1"/>
</dbReference>
<keyword evidence="1" id="KW-0880">Kelch repeat</keyword>
<dbReference type="CDD" id="cd18463">
    <property type="entry name" value="BACK_KLHL24"/>
    <property type="match status" value="1"/>
</dbReference>
<dbReference type="CDD" id="cd18265">
    <property type="entry name" value="BTB_POZ_KLHL35"/>
    <property type="match status" value="1"/>
</dbReference>
<dbReference type="Pfam" id="PF24681">
    <property type="entry name" value="Kelch_KLHDC2_KLHL20_DRC7"/>
    <property type="match status" value="1"/>
</dbReference>
<evidence type="ECO:0000256" key="1">
    <source>
        <dbReference type="ARBA" id="ARBA00022441"/>
    </source>
</evidence>
<sequence length="652" mass="73049">MHICGLLEVILQALAVLLLFLLAQRLRVQKIMDEELDYSCCLKKYTQEPRTRKARTRSCSGACHAKEILQNLNIYRQSGIFTDVVLLIEDQTFPCHRGVLSANSSYFRAMFGGKLKESNLSVVKIEKISARIMNVLLDFMYGGNPNIEEDNVEDILQASDLLHICSLRDECVKFLDSQLDPSNCLGIMKFADMLSIISLSEKSKKLMLECFEEVSCHEEFLELTKEELTEYLSSDNLVVSKEETVYEAVMRWVKENKSRGREALKDLLEHVRLPLMDPAYFLEKVEMDKTIQECPECFPLLHEARRYLILGNPLNSLRVRPRRFMNLSEAIVIIGGCDKKGILKLPYTECYHPKSGQWTTLPSIPGYTKSEFAATTLKNNIYVSGGHINISDVWMFSTQLNSWLKVASLNKGRWRHKMAVLKGEIYSVGGFDGLKRLSSVERYNAFKNSWSSMTPMLEAVTSAAVVSCMNKLYVIGGAVEDCGNTDKVQCYDPETDTWTYKTSAPFSQRCINGVELDGLIYVVGGLLSKIFSYNPKTDAWNEVASLPGALESCGVTVCGGKMYILGGRDENGEGTENAFVFDPRTGQVDAAPPLQRGTSYHGCVTILHRGPADALETSRDHGLHLIISRYSECDVVDGRAFSCGGDVRPLCV</sequence>
<dbReference type="PROSITE" id="PS50097">
    <property type="entry name" value="BTB"/>
    <property type="match status" value="1"/>
</dbReference>
<dbReference type="Gene3D" id="3.30.710.10">
    <property type="entry name" value="Potassium Channel Kv1.1, Chain A"/>
    <property type="match status" value="1"/>
</dbReference>
<dbReference type="SUPFAM" id="SSF117281">
    <property type="entry name" value="Kelch motif"/>
    <property type="match status" value="1"/>
</dbReference>
<dbReference type="InterPro" id="IPR011705">
    <property type="entry name" value="BACK"/>
</dbReference>
<dbReference type="InterPro" id="IPR000210">
    <property type="entry name" value="BTB/POZ_dom"/>
</dbReference>
<dbReference type="SUPFAM" id="SSF54695">
    <property type="entry name" value="POZ domain"/>
    <property type="match status" value="1"/>
</dbReference>
<feature type="domain" description="BTB" evidence="4">
    <location>
        <begin position="82"/>
        <end position="149"/>
    </location>
</feature>
<dbReference type="Pfam" id="PF00651">
    <property type="entry name" value="BTB"/>
    <property type="match status" value="1"/>
</dbReference>
<feature type="chain" id="PRO_5046145541" description="BTB domain-containing protein" evidence="3">
    <location>
        <begin position="24"/>
        <end position="652"/>
    </location>
</feature>
<dbReference type="PANTHER" id="PTHR24412">
    <property type="entry name" value="KELCH PROTEIN"/>
    <property type="match status" value="1"/>
</dbReference>
<dbReference type="SMART" id="SM00612">
    <property type="entry name" value="Kelch"/>
    <property type="match status" value="6"/>
</dbReference>
<dbReference type="EMBL" id="CAUEEQ010038069">
    <property type="protein sequence ID" value="CAJ0954242.1"/>
    <property type="molecule type" value="Genomic_DNA"/>
</dbReference>
<dbReference type="Pfam" id="PF01344">
    <property type="entry name" value="Kelch_1"/>
    <property type="match status" value="1"/>
</dbReference>
<comment type="caution">
    <text evidence="5">The sequence shown here is derived from an EMBL/GenBank/DDBJ whole genome shotgun (WGS) entry which is preliminary data.</text>
</comment>
<feature type="signal peptide" evidence="3">
    <location>
        <begin position="1"/>
        <end position="23"/>
    </location>
</feature>
<dbReference type="SMART" id="SM00225">
    <property type="entry name" value="BTB"/>
    <property type="match status" value="1"/>
</dbReference>
<dbReference type="InterPro" id="IPR015915">
    <property type="entry name" value="Kelch-typ_b-propeller"/>
</dbReference>
<name>A0ABN9LYF2_9NEOB</name>
<dbReference type="Gene3D" id="1.25.40.420">
    <property type="match status" value="1"/>
</dbReference>
<keyword evidence="6" id="KW-1185">Reference proteome</keyword>
<dbReference type="InterPro" id="IPR011333">
    <property type="entry name" value="SKP1/BTB/POZ_sf"/>
</dbReference>
<evidence type="ECO:0000256" key="2">
    <source>
        <dbReference type="ARBA" id="ARBA00022737"/>
    </source>
</evidence>
<dbReference type="SMART" id="SM00875">
    <property type="entry name" value="BACK"/>
    <property type="match status" value="1"/>
</dbReference>
<organism evidence="5 6">
    <name type="scientific">Ranitomeya imitator</name>
    <name type="common">mimic poison frog</name>
    <dbReference type="NCBI Taxonomy" id="111125"/>
    <lineage>
        <taxon>Eukaryota</taxon>
        <taxon>Metazoa</taxon>
        <taxon>Chordata</taxon>
        <taxon>Craniata</taxon>
        <taxon>Vertebrata</taxon>
        <taxon>Euteleostomi</taxon>
        <taxon>Amphibia</taxon>
        <taxon>Batrachia</taxon>
        <taxon>Anura</taxon>
        <taxon>Neobatrachia</taxon>
        <taxon>Hyloidea</taxon>
        <taxon>Dendrobatidae</taxon>
        <taxon>Dendrobatinae</taxon>
        <taxon>Ranitomeya</taxon>
    </lineage>
</organism>
<dbReference type="InterPro" id="IPR047071">
    <property type="entry name" value="KLHL24_BACK"/>
</dbReference>
<gene>
    <name evidence="5" type="ORF">RIMI_LOCUS14628497</name>
</gene>
<dbReference type="Proteomes" id="UP001176940">
    <property type="component" value="Unassembled WGS sequence"/>
</dbReference>
<dbReference type="InterPro" id="IPR030601">
    <property type="entry name" value="KLHL35_BTB_POZ_dom"/>
</dbReference>
<keyword evidence="2" id="KW-0677">Repeat</keyword>
<evidence type="ECO:0000313" key="5">
    <source>
        <dbReference type="EMBL" id="CAJ0954242.1"/>
    </source>
</evidence>
<dbReference type="Gene3D" id="2.120.10.80">
    <property type="entry name" value="Kelch-type beta propeller"/>
    <property type="match status" value="1"/>
</dbReference>
<evidence type="ECO:0000313" key="6">
    <source>
        <dbReference type="Proteomes" id="UP001176940"/>
    </source>
</evidence>